<dbReference type="Pfam" id="PF12732">
    <property type="entry name" value="YtxH"/>
    <property type="match status" value="1"/>
</dbReference>
<keyword evidence="1" id="KW-0812">Transmembrane</keyword>
<dbReference type="EMBL" id="PCGR01000001">
    <property type="protein sequence ID" value="PJK18113.1"/>
    <property type="molecule type" value="Genomic_DNA"/>
</dbReference>
<feature type="transmembrane region" description="Helical" evidence="1">
    <location>
        <begin position="35"/>
        <end position="54"/>
    </location>
</feature>
<reference evidence="2 3" key="1">
    <citation type="submission" date="2017-10" db="EMBL/GenBank/DDBJ databases">
        <title>Draft genome of Chryseomicrobium casticus sp. nov.</title>
        <authorList>
            <person name="Chakraborty R."/>
            <person name="Saha T."/>
        </authorList>
    </citation>
    <scope>NUCLEOTIDE SEQUENCE [LARGE SCALE GENOMIC DNA]</scope>
    <source>
        <strain evidence="2 3">ET03</strain>
    </source>
</reference>
<evidence type="ECO:0000313" key="3">
    <source>
        <dbReference type="Proteomes" id="UP000228680"/>
    </source>
</evidence>
<proteinExistence type="predicted"/>
<dbReference type="InterPro" id="IPR024623">
    <property type="entry name" value="YtxH"/>
</dbReference>
<evidence type="ECO:0008006" key="4">
    <source>
        <dbReference type="Google" id="ProtNLM"/>
    </source>
</evidence>
<dbReference type="AlphaFoldDB" id="A0A2M9F3S5"/>
<protein>
    <recommendedName>
        <fullName evidence="4">YtxH domain-containing protein</fullName>
    </recommendedName>
</protein>
<evidence type="ECO:0000256" key="1">
    <source>
        <dbReference type="SAM" id="Phobius"/>
    </source>
</evidence>
<dbReference type="PANTHER" id="PTHR35792">
    <property type="entry name" value="GENERAL STRESS PROTEIN"/>
    <property type="match status" value="1"/>
</dbReference>
<evidence type="ECO:0000313" key="2">
    <source>
        <dbReference type="EMBL" id="PJK18113.1"/>
    </source>
</evidence>
<dbReference type="Proteomes" id="UP000228680">
    <property type="component" value="Unassembled WGS sequence"/>
</dbReference>
<dbReference type="PANTHER" id="PTHR35792:SF3">
    <property type="entry name" value="IG HYPOTHETICAL 17707"/>
    <property type="match status" value="1"/>
</dbReference>
<keyword evidence="3" id="KW-1185">Reference proteome</keyword>
<keyword evidence="1" id="KW-1133">Transmembrane helix</keyword>
<keyword evidence="1" id="KW-0472">Membrane</keyword>
<dbReference type="InterPro" id="IPR052928">
    <property type="entry name" value="Desiccation-related_membrane"/>
</dbReference>
<gene>
    <name evidence="2" type="ORF">CQS04_04340</name>
</gene>
<organism evidence="2 3">
    <name type="scientific">Chryseomicrobium excrementi</name>
    <dbReference type="NCBI Taxonomy" id="2041346"/>
    <lineage>
        <taxon>Bacteria</taxon>
        <taxon>Bacillati</taxon>
        <taxon>Bacillota</taxon>
        <taxon>Bacilli</taxon>
        <taxon>Bacillales</taxon>
        <taxon>Caryophanaceae</taxon>
        <taxon>Chryseomicrobium</taxon>
    </lineage>
</organism>
<sequence length="152" mass="17016">MDALVDSCLNKYACWYTCNKYIVWKVGVHMDKSRFIWGLLTGATASAVAILFTAPKSGQEVRSQLRATSKTIKHDLSDVKAQFQEVKTSLQNLITTAKEVTPEAVQGIKESVDTWQKETAPIQMKIQQDIEAIQKSMDELQQALPKKTPKVS</sequence>
<comment type="caution">
    <text evidence="2">The sequence shown here is derived from an EMBL/GenBank/DDBJ whole genome shotgun (WGS) entry which is preliminary data.</text>
</comment>
<accession>A0A2M9F3S5</accession>
<dbReference type="OrthoDB" id="2989636at2"/>
<name>A0A2M9F3S5_9BACL</name>